<evidence type="ECO:0000313" key="2">
    <source>
        <dbReference type="Proteomes" id="UP000034883"/>
    </source>
</evidence>
<name>A0A0F6SDZ0_9BACT</name>
<gene>
    <name evidence="1" type="ORF">DB32_001428</name>
</gene>
<dbReference type="Proteomes" id="UP000034883">
    <property type="component" value="Chromosome"/>
</dbReference>
<accession>A0A0F6SDZ0</accession>
<keyword evidence="2" id="KW-1185">Reference proteome</keyword>
<evidence type="ECO:0000313" key="1">
    <source>
        <dbReference type="EMBL" id="AKF04279.1"/>
    </source>
</evidence>
<reference evidence="1 2" key="1">
    <citation type="submission" date="2015-03" db="EMBL/GenBank/DDBJ databases">
        <title>Genome assembly of Sandaracinus amylolyticus DSM 53668.</title>
        <authorList>
            <person name="Sharma G."/>
            <person name="Subramanian S."/>
        </authorList>
    </citation>
    <scope>NUCLEOTIDE SEQUENCE [LARGE SCALE GENOMIC DNA]</scope>
    <source>
        <strain evidence="1 2">DSM 53668</strain>
    </source>
</reference>
<protein>
    <recommendedName>
        <fullName evidence="3">Lipoprotein</fullName>
    </recommendedName>
</protein>
<dbReference type="KEGG" id="samy:DB32_001428"/>
<sequence>MLALMRAARRSVAAAVAALVIGCGGGLASHADAVRDPQVRAELREALAELERLRREGWVERVARGECRRTFAAPDGMPPDVIGTLASERETTPAPCREALDALEMLRALRTRLEREEDEPGVLDAFTRAVRGGAPLEHECPRDGDDPVAIVAAVARHVSELSVEWALDVGIDGSASQCRFATLDGVRRVAPQAGGSPRQWVERMLVLRGDVLAPRDRATRRADVEARGTDPPARASLAFSSALDEGWFVPPGSGPHASAPVVEVDVVTAGIGGGSIQAYLVVRASDGWRVIESRLVGQLCQ</sequence>
<proteinExistence type="predicted"/>
<evidence type="ECO:0008006" key="3">
    <source>
        <dbReference type="Google" id="ProtNLM"/>
    </source>
</evidence>
<dbReference type="EMBL" id="CP011125">
    <property type="protein sequence ID" value="AKF04279.1"/>
    <property type="molecule type" value="Genomic_DNA"/>
</dbReference>
<dbReference type="AlphaFoldDB" id="A0A0F6SDZ0"/>
<dbReference type="PROSITE" id="PS51257">
    <property type="entry name" value="PROKAR_LIPOPROTEIN"/>
    <property type="match status" value="1"/>
</dbReference>
<dbReference type="STRING" id="927083.DB32_001428"/>
<organism evidence="1 2">
    <name type="scientific">Sandaracinus amylolyticus</name>
    <dbReference type="NCBI Taxonomy" id="927083"/>
    <lineage>
        <taxon>Bacteria</taxon>
        <taxon>Pseudomonadati</taxon>
        <taxon>Myxococcota</taxon>
        <taxon>Polyangia</taxon>
        <taxon>Polyangiales</taxon>
        <taxon>Sandaracinaceae</taxon>
        <taxon>Sandaracinus</taxon>
    </lineage>
</organism>